<organism evidence="1 2">
    <name type="scientific">Phage Phass-1</name>
    <dbReference type="NCBI Taxonomy" id="3043662"/>
    <lineage>
        <taxon>Viruses</taxon>
        <taxon>Duplodnaviria</taxon>
        <taxon>Heunggongvirae</taxon>
        <taxon>Uroviricota</taxon>
        <taxon>Caudoviricetes</taxon>
        <taxon>Caudoviricetes code 15 clade</taxon>
    </lineage>
</organism>
<reference evidence="1" key="1">
    <citation type="submission" date="2023-04" db="EMBL/GenBank/DDBJ databases">
        <title>Bacteriophage Phass-1 Discovered in the Human Gut Virome - the Founding Member of the Proposed New Family Phassviridae.</title>
        <authorList>
            <person name="Tikunov A.Y."/>
            <person name="Morozova V.V."/>
            <person name="Chechushkov A.V."/>
            <person name="Tikunova N.V."/>
        </authorList>
    </citation>
    <scope>NUCLEOTIDE SEQUENCE</scope>
</reference>
<protein>
    <submittedName>
        <fullName evidence="1">Uncharacterized protein</fullName>
    </submittedName>
</protein>
<accession>A0AAF0M017</accession>
<dbReference type="Proteomes" id="UP001237988">
    <property type="component" value="Segment"/>
</dbReference>
<dbReference type="EMBL" id="OQ749652">
    <property type="protein sequence ID" value="WIC39598.1"/>
    <property type="molecule type" value="Genomic_DNA"/>
</dbReference>
<sequence>MWFKQGVFFITKANSSISTSGAATVSIELMDKMAGLNGTIGGTLPASTSFHDRLII</sequence>
<proteinExistence type="predicted"/>
<evidence type="ECO:0000313" key="2">
    <source>
        <dbReference type="Proteomes" id="UP001237988"/>
    </source>
</evidence>
<evidence type="ECO:0000313" key="1">
    <source>
        <dbReference type="EMBL" id="WIC39598.1"/>
    </source>
</evidence>
<name>A0AAF0M017_9CAUD</name>